<dbReference type="HAMAP" id="MF_00340">
    <property type="entry name" value="Ribosomal_bL32"/>
    <property type="match status" value="1"/>
</dbReference>
<gene>
    <name evidence="5 7" type="primary">rpmF</name>
    <name evidence="7" type="ORF">A1OE_1383</name>
</gene>
<evidence type="ECO:0000256" key="3">
    <source>
        <dbReference type="ARBA" id="ARBA00023274"/>
    </source>
</evidence>
<dbReference type="RefSeq" id="WP_015089050.1">
    <property type="nucleotide sequence ID" value="NC_019566.1"/>
</dbReference>
<dbReference type="eggNOG" id="COG0333">
    <property type="taxonomic scope" value="Bacteria"/>
</dbReference>
<evidence type="ECO:0000256" key="4">
    <source>
        <dbReference type="ARBA" id="ARBA00035178"/>
    </source>
</evidence>
<evidence type="ECO:0000256" key="2">
    <source>
        <dbReference type="ARBA" id="ARBA00022980"/>
    </source>
</evidence>
<dbReference type="HOGENOM" id="CLU_129084_2_2_5"/>
<dbReference type="AlphaFoldDB" id="K7YPU1"/>
<protein>
    <recommendedName>
        <fullName evidence="4 5">Large ribosomal subunit protein bL32</fullName>
    </recommendedName>
</protein>
<keyword evidence="3 5" id="KW-0687">Ribonucleoprotein</keyword>
<dbReference type="PANTHER" id="PTHR35534:SF1">
    <property type="entry name" value="LARGE RIBOSOMAL SUBUNIT PROTEIN BL32"/>
    <property type="match status" value="1"/>
</dbReference>
<dbReference type="InterPro" id="IPR044957">
    <property type="entry name" value="Ribosomal_bL32_bact"/>
</dbReference>
<dbReference type="Proteomes" id="UP000010077">
    <property type="component" value="Chromosome"/>
</dbReference>
<reference evidence="7 8" key="1">
    <citation type="journal article" date="2012" name="Proc. Natl. Acad. Sci. U.S.A.">
        <title>Genome streamlining and chemical defense in a coral reef symbiosis.</title>
        <authorList>
            <person name="Kwan J.C."/>
            <person name="Donia M.S."/>
            <person name="Han A.W."/>
            <person name="Hirose E."/>
            <person name="Haygood M.G."/>
            <person name="Schmidt E.W."/>
        </authorList>
    </citation>
    <scope>NUCLEOTIDE SEQUENCE [LARGE SCALE GENOMIC DNA]</scope>
    <source>
        <strain evidence="7 8">L2</strain>
    </source>
</reference>
<organism evidence="7 8">
    <name type="scientific">Candidatus Endolissoclinum faulkneri L2</name>
    <dbReference type="NCBI Taxonomy" id="1193729"/>
    <lineage>
        <taxon>Bacteria</taxon>
        <taxon>Pseudomonadati</taxon>
        <taxon>Pseudomonadota</taxon>
        <taxon>Alphaproteobacteria</taxon>
        <taxon>Rhodospirillales</taxon>
        <taxon>Rhodospirillaceae</taxon>
        <taxon>Candidatus Endolissoclinum</taxon>
    </lineage>
</organism>
<name>K7YPU1_9PROT</name>
<dbReference type="InterPro" id="IPR011332">
    <property type="entry name" value="Ribosomal_zn-bd"/>
</dbReference>
<dbReference type="KEGG" id="thal:A1OE_1383"/>
<keyword evidence="8" id="KW-1185">Reference proteome</keyword>
<keyword evidence="2 5" id="KW-0689">Ribosomal protein</keyword>
<evidence type="ECO:0000313" key="7">
    <source>
        <dbReference type="EMBL" id="AFX99552.1"/>
    </source>
</evidence>
<dbReference type="GO" id="GO:0006412">
    <property type="term" value="P:translation"/>
    <property type="evidence" value="ECO:0007669"/>
    <property type="project" value="UniProtKB-UniRule"/>
</dbReference>
<proteinExistence type="inferred from homology"/>
<dbReference type="PATRIC" id="fig|1193729.4.peg.713"/>
<dbReference type="Gene3D" id="1.20.5.640">
    <property type="entry name" value="Single helix bin"/>
    <property type="match status" value="1"/>
</dbReference>
<dbReference type="SUPFAM" id="SSF57829">
    <property type="entry name" value="Zn-binding ribosomal proteins"/>
    <property type="match status" value="1"/>
</dbReference>
<accession>K7YPU1</accession>
<dbReference type="OrthoDB" id="9801927at2"/>
<comment type="similarity">
    <text evidence="1 5">Belongs to the bacterial ribosomal protein bL32 family.</text>
</comment>
<feature type="compositionally biased region" description="Basic and acidic residues" evidence="6">
    <location>
        <begin position="34"/>
        <end position="44"/>
    </location>
</feature>
<evidence type="ECO:0000313" key="8">
    <source>
        <dbReference type="Proteomes" id="UP000010077"/>
    </source>
</evidence>
<dbReference type="PANTHER" id="PTHR35534">
    <property type="entry name" value="50S RIBOSOMAL PROTEIN L32"/>
    <property type="match status" value="1"/>
</dbReference>
<evidence type="ECO:0000256" key="1">
    <source>
        <dbReference type="ARBA" id="ARBA00008560"/>
    </source>
</evidence>
<sequence>MAVPKRKTTPSKRGMRRAHDRLNSDAYVESQETGELHRPHHIDLKTGMYRGRQVIKVKDRQNIN</sequence>
<feature type="region of interest" description="Disordered" evidence="6">
    <location>
        <begin position="1"/>
        <end position="47"/>
    </location>
</feature>
<dbReference type="STRING" id="1193729.A1OE_1383"/>
<dbReference type="GO" id="GO:0015934">
    <property type="term" value="C:large ribosomal subunit"/>
    <property type="evidence" value="ECO:0007669"/>
    <property type="project" value="InterPro"/>
</dbReference>
<evidence type="ECO:0000256" key="5">
    <source>
        <dbReference type="HAMAP-Rule" id="MF_00340"/>
    </source>
</evidence>
<dbReference type="Pfam" id="PF01783">
    <property type="entry name" value="Ribosomal_L32p"/>
    <property type="match status" value="1"/>
</dbReference>
<evidence type="ECO:0000256" key="6">
    <source>
        <dbReference type="SAM" id="MobiDB-lite"/>
    </source>
</evidence>
<dbReference type="InterPro" id="IPR002677">
    <property type="entry name" value="Ribosomal_bL32"/>
</dbReference>
<dbReference type="EMBL" id="CP003539">
    <property type="protein sequence ID" value="AFX99552.1"/>
    <property type="molecule type" value="Genomic_DNA"/>
</dbReference>
<dbReference type="NCBIfam" id="TIGR01031">
    <property type="entry name" value="rpmF_bact"/>
    <property type="match status" value="1"/>
</dbReference>
<feature type="compositionally biased region" description="Basic residues" evidence="6">
    <location>
        <begin position="1"/>
        <end position="19"/>
    </location>
</feature>
<dbReference type="GO" id="GO:0003735">
    <property type="term" value="F:structural constituent of ribosome"/>
    <property type="evidence" value="ECO:0007669"/>
    <property type="project" value="InterPro"/>
</dbReference>